<dbReference type="GO" id="GO:0005737">
    <property type="term" value="C:cytoplasm"/>
    <property type="evidence" value="ECO:0007669"/>
    <property type="project" value="UniProtKB-SubCell"/>
</dbReference>
<evidence type="ECO:0000256" key="4">
    <source>
        <dbReference type="ARBA" id="ARBA00022857"/>
    </source>
</evidence>
<dbReference type="PANTHER" id="PTHR32338:SF10">
    <property type="entry name" value="N-ACETYL-GAMMA-GLUTAMYL-PHOSPHATE REDUCTASE, CHLOROPLASTIC-RELATED"/>
    <property type="match status" value="1"/>
</dbReference>
<dbReference type="GO" id="GO:0070401">
    <property type="term" value="F:NADP+ binding"/>
    <property type="evidence" value="ECO:0007669"/>
    <property type="project" value="InterPro"/>
</dbReference>
<name>A0A368E3D1_9PROT</name>
<keyword evidence="7" id="KW-0963">Cytoplasm</keyword>
<evidence type="ECO:0000313" key="10">
    <source>
        <dbReference type="EMBL" id="RCL78073.1"/>
    </source>
</evidence>
<evidence type="ECO:0000256" key="1">
    <source>
        <dbReference type="ARBA" id="ARBA00004862"/>
    </source>
</evidence>
<dbReference type="InterPro" id="IPR000534">
    <property type="entry name" value="Semialdehyde_DH_NAD-bd"/>
</dbReference>
<dbReference type="InterPro" id="IPR000706">
    <property type="entry name" value="AGPR_type-1"/>
</dbReference>
<comment type="caution">
    <text evidence="10">The sequence shown here is derived from an EMBL/GenBank/DDBJ whole genome shotgun (WGS) entry which is preliminary data.</text>
</comment>
<comment type="pathway">
    <text evidence="1 7">Amino-acid biosynthesis; L-arginine biosynthesis; N(2)-acetyl-L-ornithine from L-glutamate: step 3/4.</text>
</comment>
<dbReference type="Pfam" id="PF22698">
    <property type="entry name" value="Semialdhyde_dhC_1"/>
    <property type="match status" value="1"/>
</dbReference>
<evidence type="ECO:0000256" key="8">
    <source>
        <dbReference type="PROSITE-ProRule" id="PRU10010"/>
    </source>
</evidence>
<comment type="function">
    <text evidence="7">Catalyzes the NADPH-dependent reduction of N-acetyl-5-glutamyl phosphate to yield N-acetyl-L-glutamate 5-semialdehyde.</text>
</comment>
<dbReference type="PROSITE" id="PS01224">
    <property type="entry name" value="ARGC"/>
    <property type="match status" value="1"/>
</dbReference>
<feature type="active site" evidence="7 8">
    <location>
        <position position="151"/>
    </location>
</feature>
<keyword evidence="2 7" id="KW-0055">Arginine biosynthesis</keyword>
<evidence type="ECO:0000256" key="2">
    <source>
        <dbReference type="ARBA" id="ARBA00022571"/>
    </source>
</evidence>
<dbReference type="CDD" id="cd23934">
    <property type="entry name" value="AGPR_1_C"/>
    <property type="match status" value="1"/>
</dbReference>
<evidence type="ECO:0000313" key="11">
    <source>
        <dbReference type="Proteomes" id="UP000252132"/>
    </source>
</evidence>
<dbReference type="InterPro" id="IPR023013">
    <property type="entry name" value="AGPR_AS"/>
</dbReference>
<evidence type="ECO:0000256" key="5">
    <source>
        <dbReference type="ARBA" id="ARBA00023002"/>
    </source>
</evidence>
<sequence>MKPAVNVVIIGASGYTGADAIRLLAEHPFANIMALTAHQHAGKNLSDIYPQFSQVSPQILQTTDEVDWSKVDVAICGLPHGTSQKLIATIPDSVKIIDMSADFRLKNTTTYQDWYGLSHDFPDLLSEAVYGLSEHYADAISSARLVACPGCYPTAVLTALLPIIKTGQVSCEDLIIDAKSGVTGAGRSLKETNLFSEVAEGLAPYGIASHRHAPEIEQELGFASGLDSVTINFTPHLVPMNRGELVTIYAKTNEAKAKDVRTTLNAFYEDKPFVRIVGEDETPTTRHVRGSNYCHVGVYDDRVPNRVILVATLDNLIKGSSGQAIQNMNLMCGFEETSGLTQLPLYP</sequence>
<dbReference type="SUPFAM" id="SSF51735">
    <property type="entry name" value="NAD(P)-binding Rossmann-fold domains"/>
    <property type="match status" value="1"/>
</dbReference>
<dbReference type="PANTHER" id="PTHR32338">
    <property type="entry name" value="N-ACETYL-GAMMA-GLUTAMYL-PHOSPHATE REDUCTASE, CHLOROPLASTIC-RELATED-RELATED"/>
    <property type="match status" value="1"/>
</dbReference>
<evidence type="ECO:0000259" key="9">
    <source>
        <dbReference type="SMART" id="SM00859"/>
    </source>
</evidence>
<dbReference type="AlphaFoldDB" id="A0A368E3D1"/>
<comment type="similarity">
    <text evidence="7">Belongs to the NAGSA dehydrogenase family. Type 1 subfamily.</text>
</comment>
<evidence type="ECO:0000256" key="3">
    <source>
        <dbReference type="ARBA" id="ARBA00022605"/>
    </source>
</evidence>
<comment type="subcellular location">
    <subcellularLocation>
        <location evidence="7">Cytoplasm</location>
    </subcellularLocation>
</comment>
<dbReference type="SMART" id="SM00859">
    <property type="entry name" value="Semialdhyde_dh"/>
    <property type="match status" value="1"/>
</dbReference>
<dbReference type="GO" id="GO:0051287">
    <property type="term" value="F:NAD binding"/>
    <property type="evidence" value="ECO:0007669"/>
    <property type="project" value="InterPro"/>
</dbReference>
<dbReference type="Gene3D" id="3.30.360.10">
    <property type="entry name" value="Dihydrodipicolinate Reductase, domain 2"/>
    <property type="match status" value="1"/>
</dbReference>
<dbReference type="Pfam" id="PF01118">
    <property type="entry name" value="Semialdhyde_dh"/>
    <property type="match status" value="1"/>
</dbReference>
<feature type="domain" description="Semialdehyde dehydrogenase NAD-binding" evidence="9">
    <location>
        <begin position="6"/>
        <end position="143"/>
    </location>
</feature>
<keyword evidence="5 7" id="KW-0560">Oxidoreductase</keyword>
<proteinExistence type="inferred from homology"/>
<dbReference type="InterPro" id="IPR036291">
    <property type="entry name" value="NAD(P)-bd_dom_sf"/>
</dbReference>
<dbReference type="NCBIfam" id="TIGR01850">
    <property type="entry name" value="argC"/>
    <property type="match status" value="1"/>
</dbReference>
<dbReference type="SUPFAM" id="SSF55347">
    <property type="entry name" value="Glyceraldehyde-3-phosphate dehydrogenase-like, C-terminal domain"/>
    <property type="match status" value="1"/>
</dbReference>
<dbReference type="Proteomes" id="UP000252132">
    <property type="component" value="Unassembled WGS sequence"/>
</dbReference>
<dbReference type="Gene3D" id="3.40.50.720">
    <property type="entry name" value="NAD(P)-binding Rossmann-like Domain"/>
    <property type="match status" value="1"/>
</dbReference>
<organism evidence="10 11">
    <name type="scientific">PS1 clade bacterium</name>
    <dbReference type="NCBI Taxonomy" id="2175152"/>
    <lineage>
        <taxon>Bacteria</taxon>
        <taxon>Pseudomonadati</taxon>
        <taxon>Pseudomonadota</taxon>
        <taxon>Alphaproteobacteria</taxon>
        <taxon>PS1 clade</taxon>
    </lineage>
</organism>
<comment type="catalytic activity">
    <reaction evidence="6 7">
        <text>N-acetyl-L-glutamate 5-semialdehyde + phosphate + NADP(+) = N-acetyl-L-glutamyl 5-phosphate + NADPH + H(+)</text>
        <dbReference type="Rhea" id="RHEA:21588"/>
        <dbReference type="ChEBI" id="CHEBI:15378"/>
        <dbReference type="ChEBI" id="CHEBI:29123"/>
        <dbReference type="ChEBI" id="CHEBI:43474"/>
        <dbReference type="ChEBI" id="CHEBI:57783"/>
        <dbReference type="ChEBI" id="CHEBI:57936"/>
        <dbReference type="ChEBI" id="CHEBI:58349"/>
        <dbReference type="EC" id="1.2.1.38"/>
    </reaction>
</comment>
<evidence type="ECO:0000256" key="6">
    <source>
        <dbReference type="ARBA" id="ARBA00050557"/>
    </source>
</evidence>
<dbReference type="EMBL" id="QOQF01000003">
    <property type="protein sequence ID" value="RCL78073.1"/>
    <property type="molecule type" value="Genomic_DNA"/>
</dbReference>
<dbReference type="GO" id="GO:0003942">
    <property type="term" value="F:N-acetyl-gamma-glutamyl-phosphate reductase activity"/>
    <property type="evidence" value="ECO:0007669"/>
    <property type="project" value="UniProtKB-UniRule"/>
</dbReference>
<reference evidence="10 11" key="1">
    <citation type="journal article" date="2018" name="Microbiome">
        <title>Fine metagenomic profile of the Mediterranean stratified and mixed water columns revealed by assembly and recruitment.</title>
        <authorList>
            <person name="Haro-Moreno J.M."/>
            <person name="Lopez-Perez M."/>
            <person name="De La Torre J.R."/>
            <person name="Picazo A."/>
            <person name="Camacho A."/>
            <person name="Rodriguez-Valera F."/>
        </authorList>
    </citation>
    <scope>NUCLEOTIDE SEQUENCE [LARGE SCALE GENOMIC DNA]</scope>
    <source>
        <strain evidence="10">MED-G55</strain>
    </source>
</reference>
<keyword evidence="4 7" id="KW-0521">NADP</keyword>
<dbReference type="HAMAP" id="MF_00150">
    <property type="entry name" value="ArgC_type1"/>
    <property type="match status" value="1"/>
</dbReference>
<dbReference type="EC" id="1.2.1.38" evidence="7"/>
<protein>
    <recommendedName>
        <fullName evidence="7">N-acetyl-gamma-glutamyl-phosphate reductase</fullName>
        <shortName evidence="7">AGPR</shortName>
        <ecNumber evidence="7">1.2.1.38</ecNumber>
    </recommendedName>
    <alternativeName>
        <fullName evidence="7">N-acetyl-glutamate semialdehyde dehydrogenase</fullName>
        <shortName evidence="7">NAGSA dehydrogenase</shortName>
    </alternativeName>
</protein>
<accession>A0A368E3D1</accession>
<evidence type="ECO:0000256" key="7">
    <source>
        <dbReference type="HAMAP-Rule" id="MF_00150"/>
    </source>
</evidence>
<dbReference type="CDD" id="cd17895">
    <property type="entry name" value="AGPR_1_N"/>
    <property type="match status" value="1"/>
</dbReference>
<dbReference type="InterPro" id="IPR058924">
    <property type="entry name" value="AGPR_dimerisation_dom"/>
</dbReference>
<dbReference type="GO" id="GO:0006526">
    <property type="term" value="P:L-arginine biosynthetic process"/>
    <property type="evidence" value="ECO:0007669"/>
    <property type="project" value="UniProtKB-UniRule"/>
</dbReference>
<gene>
    <name evidence="7" type="primary">argC</name>
    <name evidence="10" type="ORF">DBW69_01380</name>
</gene>
<dbReference type="InterPro" id="IPR050085">
    <property type="entry name" value="AGPR"/>
</dbReference>
<keyword evidence="3 7" id="KW-0028">Amino-acid biosynthesis</keyword>
<dbReference type="UniPathway" id="UPA00068">
    <property type="reaction ID" value="UER00108"/>
</dbReference>
<dbReference type="FunFam" id="3.30.360.10:FF:000014">
    <property type="entry name" value="N-acetyl-gamma-glutamyl-phosphate reductase"/>
    <property type="match status" value="1"/>
</dbReference>